<evidence type="ECO:0000256" key="1">
    <source>
        <dbReference type="SAM" id="Phobius"/>
    </source>
</evidence>
<dbReference type="Proteomes" id="UP000648801">
    <property type="component" value="Unassembled WGS sequence"/>
</dbReference>
<evidence type="ECO:0000313" key="3">
    <source>
        <dbReference type="Proteomes" id="UP000648801"/>
    </source>
</evidence>
<dbReference type="EMBL" id="BMJB01000001">
    <property type="protein sequence ID" value="GGA68970.1"/>
    <property type="molecule type" value="Genomic_DNA"/>
</dbReference>
<proteinExistence type="predicted"/>
<reference evidence="2" key="1">
    <citation type="journal article" date="2014" name="Int. J. Syst. Evol. Microbiol.">
        <title>Complete genome sequence of Corynebacterium casei LMG S-19264T (=DSM 44701T), isolated from a smear-ripened cheese.</title>
        <authorList>
            <consortium name="US DOE Joint Genome Institute (JGI-PGF)"/>
            <person name="Walter F."/>
            <person name="Albersmeier A."/>
            <person name="Kalinowski J."/>
            <person name="Ruckert C."/>
        </authorList>
    </citation>
    <scope>NUCLEOTIDE SEQUENCE</scope>
    <source>
        <strain evidence="2">CGMCC 1.15447</strain>
    </source>
</reference>
<organism evidence="2 3">
    <name type="scientific">Edaphobacter acidisoli</name>
    <dbReference type="NCBI Taxonomy" id="2040573"/>
    <lineage>
        <taxon>Bacteria</taxon>
        <taxon>Pseudomonadati</taxon>
        <taxon>Acidobacteriota</taxon>
        <taxon>Terriglobia</taxon>
        <taxon>Terriglobales</taxon>
        <taxon>Acidobacteriaceae</taxon>
        <taxon>Edaphobacter</taxon>
    </lineage>
</organism>
<comment type="caution">
    <text evidence="2">The sequence shown here is derived from an EMBL/GenBank/DDBJ whole genome shotgun (WGS) entry which is preliminary data.</text>
</comment>
<protein>
    <submittedName>
        <fullName evidence="2">Uncharacterized protein</fullName>
    </submittedName>
</protein>
<keyword evidence="1" id="KW-1133">Transmembrane helix</keyword>
<evidence type="ECO:0000313" key="2">
    <source>
        <dbReference type="EMBL" id="GGA68970.1"/>
    </source>
</evidence>
<name>A0A916RU11_9BACT</name>
<feature type="transmembrane region" description="Helical" evidence="1">
    <location>
        <begin position="58"/>
        <end position="78"/>
    </location>
</feature>
<sequence>MLFWHPLMAAKKSIWKNFLQGAAWLLFFIGGMACLDGDKGKGWAIRSFTGANRLSAEMGDLCLAVLCGLLGIFAMSAANRNPRKDSESPQK</sequence>
<keyword evidence="1" id="KW-0812">Transmembrane</keyword>
<keyword evidence="1" id="KW-0472">Membrane</keyword>
<reference evidence="2" key="2">
    <citation type="submission" date="2020-09" db="EMBL/GenBank/DDBJ databases">
        <authorList>
            <person name="Sun Q."/>
            <person name="Zhou Y."/>
        </authorList>
    </citation>
    <scope>NUCLEOTIDE SEQUENCE</scope>
    <source>
        <strain evidence="2">CGMCC 1.15447</strain>
    </source>
</reference>
<gene>
    <name evidence="2" type="ORF">GCM10011507_20540</name>
</gene>
<dbReference type="AlphaFoldDB" id="A0A916RU11"/>
<accession>A0A916RU11</accession>
<keyword evidence="3" id="KW-1185">Reference proteome</keyword>